<proteinExistence type="predicted"/>
<reference evidence="1 2" key="1">
    <citation type="submission" date="2020-08" db="EMBL/GenBank/DDBJ databases">
        <authorList>
            <person name="Hejnol A."/>
        </authorList>
    </citation>
    <scope>NUCLEOTIDE SEQUENCE [LARGE SCALE GENOMIC DNA]</scope>
</reference>
<sequence length="314" mass="36391">MNNLHKETDLKKKERECEILKIQMKKKDEEIISLTSRIEMFESQFKALPNQLKVLLTSNENIEDFVSVRQAESESDNGYHSNTHLVFNNILKAVGRNMESVVKKDRFIIREQLEQISKLENELTVFRNIVRQYSLKIKELSQKNRETARLLFHSKSVSNTVKNNGREFSNTAKTYSRDFLDSTDGCSTISETNCNFNYQCNLPSLDFRLSLDSRDHRYDRNIDNASNDVAINSNVSFDHSASIRSDGLTCPICEKKNWKSLSELQEHCLTCGSIAGEEETEVCIFCQDRIPKTLINEHANNHLEEEEHLDFYFA</sequence>
<name>A0A7I8VWZ3_9ANNE</name>
<accession>A0A7I8VWZ3</accession>
<dbReference type="AlphaFoldDB" id="A0A7I8VWZ3"/>
<comment type="caution">
    <text evidence="1">The sequence shown here is derived from an EMBL/GenBank/DDBJ whole genome shotgun (WGS) entry which is preliminary data.</text>
</comment>
<evidence type="ECO:0000313" key="2">
    <source>
        <dbReference type="Proteomes" id="UP000549394"/>
    </source>
</evidence>
<keyword evidence="2" id="KW-1185">Reference proteome</keyword>
<dbReference type="Proteomes" id="UP000549394">
    <property type="component" value="Unassembled WGS sequence"/>
</dbReference>
<gene>
    <name evidence="1" type="ORF">DGYR_LOCUS8514</name>
</gene>
<protein>
    <submittedName>
        <fullName evidence="1">Uncharacterized protein</fullName>
    </submittedName>
</protein>
<organism evidence="1 2">
    <name type="scientific">Dimorphilus gyrociliatus</name>
    <dbReference type="NCBI Taxonomy" id="2664684"/>
    <lineage>
        <taxon>Eukaryota</taxon>
        <taxon>Metazoa</taxon>
        <taxon>Spiralia</taxon>
        <taxon>Lophotrochozoa</taxon>
        <taxon>Annelida</taxon>
        <taxon>Polychaeta</taxon>
        <taxon>Polychaeta incertae sedis</taxon>
        <taxon>Dinophilidae</taxon>
        <taxon>Dimorphilus</taxon>
    </lineage>
</organism>
<evidence type="ECO:0000313" key="1">
    <source>
        <dbReference type="EMBL" id="CAD5120408.1"/>
    </source>
</evidence>
<dbReference type="EMBL" id="CAJFCJ010000012">
    <property type="protein sequence ID" value="CAD5120408.1"/>
    <property type="molecule type" value="Genomic_DNA"/>
</dbReference>